<dbReference type="Proteomes" id="UP000195570">
    <property type="component" value="Unassembled WGS sequence"/>
</dbReference>
<dbReference type="RefSeq" id="XP_067077958.1">
    <property type="nucleotide sequence ID" value="XM_067221857.1"/>
</dbReference>
<keyword evidence="3" id="KW-1185">Reference proteome</keyword>
<evidence type="ECO:0000313" key="3">
    <source>
        <dbReference type="Proteomes" id="UP000195570"/>
    </source>
</evidence>
<dbReference type="AlphaFoldDB" id="A0A1G4I3Y3"/>
<protein>
    <submittedName>
        <fullName evidence="2">TFIIH basal transcription factor subunit</fullName>
    </submittedName>
</protein>
<dbReference type="VEuPathDB" id="TriTrypDB:TEOVI_000823400"/>
<dbReference type="EMBL" id="CZPT02000568">
    <property type="protein sequence ID" value="SCU66521.1"/>
    <property type="molecule type" value="Genomic_DNA"/>
</dbReference>
<accession>A0A1G4I3Y3</accession>
<feature type="compositionally biased region" description="Basic and acidic residues" evidence="1">
    <location>
        <begin position="117"/>
        <end position="132"/>
    </location>
</feature>
<comment type="caution">
    <text evidence="2">The sequence shown here is derived from an EMBL/GenBank/DDBJ whole genome shotgun (WGS) entry which is preliminary data.</text>
</comment>
<feature type="region of interest" description="Disordered" evidence="1">
    <location>
        <begin position="117"/>
        <end position="159"/>
    </location>
</feature>
<sequence>MRAQSDLSPSSVSELRSKLKGVRVEVGSLVSFRDEPAFEMVMRLNKRHNGNLVSAVLSKGNAACGLGGDASGSGEGIGEGRVMADRSRHVEELRMVFIPKAYGAFLEDEMQKWLDPFRGRGEANRTKRKRDEVDDNEVTDIDSDVDTDECDDADSFRSV</sequence>
<evidence type="ECO:0000313" key="2">
    <source>
        <dbReference type="EMBL" id="SCU66521.1"/>
    </source>
</evidence>
<proteinExistence type="predicted"/>
<organism evidence="2 3">
    <name type="scientific">Trypanosoma equiperdum</name>
    <dbReference type="NCBI Taxonomy" id="5694"/>
    <lineage>
        <taxon>Eukaryota</taxon>
        <taxon>Discoba</taxon>
        <taxon>Euglenozoa</taxon>
        <taxon>Kinetoplastea</taxon>
        <taxon>Metakinetoplastina</taxon>
        <taxon>Trypanosomatida</taxon>
        <taxon>Trypanosomatidae</taxon>
        <taxon>Trypanosoma</taxon>
    </lineage>
</organism>
<reference evidence="2" key="1">
    <citation type="submission" date="2016-09" db="EMBL/GenBank/DDBJ databases">
        <authorList>
            <person name="Hebert L."/>
            <person name="Moumen B."/>
        </authorList>
    </citation>
    <scope>NUCLEOTIDE SEQUENCE [LARGE SCALE GENOMIC DNA]</scope>
    <source>
        <strain evidence="2">OVI</strain>
    </source>
</reference>
<gene>
    <name evidence="2" type="ORF">TEOVI_000823400</name>
</gene>
<feature type="compositionally biased region" description="Acidic residues" evidence="1">
    <location>
        <begin position="133"/>
        <end position="153"/>
    </location>
</feature>
<dbReference type="GeneID" id="92382168"/>
<name>A0A1G4I3Y3_TRYEQ</name>
<evidence type="ECO:0000256" key="1">
    <source>
        <dbReference type="SAM" id="MobiDB-lite"/>
    </source>
</evidence>